<dbReference type="RefSeq" id="WP_120037395.1">
    <property type="nucleotide sequence ID" value="NZ_QZFU01000010.1"/>
</dbReference>
<evidence type="ECO:0000259" key="1">
    <source>
        <dbReference type="Pfam" id="PF01881"/>
    </source>
</evidence>
<gene>
    <name evidence="2" type="ORF">D5S18_02035</name>
</gene>
<protein>
    <submittedName>
        <fullName evidence="2">CRISPR-associated protein Cas6</fullName>
    </submittedName>
</protein>
<feature type="domain" description="CRISPR associated protein Cas6 C-terminal" evidence="1">
    <location>
        <begin position="119"/>
        <end position="244"/>
    </location>
</feature>
<dbReference type="InterPro" id="IPR049435">
    <property type="entry name" value="Cas_Cas6_C"/>
</dbReference>
<proteinExistence type="predicted"/>
<dbReference type="EMBL" id="QZFU01000010">
    <property type="protein sequence ID" value="RJO79152.1"/>
    <property type="molecule type" value="Genomic_DNA"/>
</dbReference>
<dbReference type="Proteomes" id="UP000266677">
    <property type="component" value="Unassembled WGS sequence"/>
</dbReference>
<sequence>MRVTFHTSARELSWEHVLSPGRAVCYTLLDRSNPELGAMLHEYGYGSYRLVPFGYSAPVFRAGRKARGTYPVGGPGVIEFGSPLPEVIAAWAQTMRSMPVLAWGPVAFIVDRVELLDQPGFDSGTAVFRTSTPVVMKGSGRSDSGERTTRQAWVLPGEPEWDAYFERNLRRKAETLGLDSDVTLESVTWLGPRRAFAVAGRSGVVGKKPGACVEVAVSGAPETLRAIHSWGLGQANATGMGWIESPPGMTMPLPTHDVVAAQT</sequence>
<evidence type="ECO:0000313" key="2">
    <source>
        <dbReference type="EMBL" id="RJO79152.1"/>
    </source>
</evidence>
<evidence type="ECO:0000313" key="3">
    <source>
        <dbReference type="Proteomes" id="UP000266677"/>
    </source>
</evidence>
<organism evidence="2 3">
    <name type="scientific">Nocardia panacis</name>
    <dbReference type="NCBI Taxonomy" id="2340916"/>
    <lineage>
        <taxon>Bacteria</taxon>
        <taxon>Bacillati</taxon>
        <taxon>Actinomycetota</taxon>
        <taxon>Actinomycetes</taxon>
        <taxon>Mycobacteriales</taxon>
        <taxon>Nocardiaceae</taxon>
        <taxon>Nocardia</taxon>
    </lineage>
</organism>
<reference evidence="2 3" key="1">
    <citation type="submission" date="2018-09" db="EMBL/GenBank/DDBJ databases">
        <title>YIM PH21274 draft genome.</title>
        <authorList>
            <person name="Miao C."/>
        </authorList>
    </citation>
    <scope>NUCLEOTIDE SEQUENCE [LARGE SCALE GENOMIC DNA]</scope>
    <source>
        <strain evidence="2 3">YIM PH 21724</strain>
    </source>
</reference>
<dbReference type="Pfam" id="PF01881">
    <property type="entry name" value="Cas_Cas6_C"/>
    <property type="match status" value="1"/>
</dbReference>
<dbReference type="Gene3D" id="3.30.70.1900">
    <property type="match status" value="1"/>
</dbReference>
<accession>A0A3A4KNY4</accession>
<dbReference type="CDD" id="cd21140">
    <property type="entry name" value="Cas6_I-like"/>
    <property type="match status" value="1"/>
</dbReference>
<keyword evidence="3" id="KW-1185">Reference proteome</keyword>
<dbReference type="OrthoDB" id="4527536at2"/>
<name>A0A3A4KNY4_9NOCA</name>
<dbReference type="AlphaFoldDB" id="A0A3A4KNY4"/>
<comment type="caution">
    <text evidence="2">The sequence shown here is derived from an EMBL/GenBank/DDBJ whole genome shotgun (WGS) entry which is preliminary data.</text>
</comment>